<reference evidence="5" key="1">
    <citation type="journal article" date="2019" name="Int. J. Syst. Evol. Microbiol.">
        <title>The Global Catalogue of Microorganisms (GCM) 10K type strain sequencing project: providing services to taxonomists for standard genome sequencing and annotation.</title>
        <authorList>
            <consortium name="The Broad Institute Genomics Platform"/>
            <consortium name="The Broad Institute Genome Sequencing Center for Infectious Disease"/>
            <person name="Wu L."/>
            <person name="Ma J."/>
        </authorList>
    </citation>
    <scope>NUCLEOTIDE SEQUENCE [LARGE SCALE GENOMIC DNA]</scope>
    <source>
        <strain evidence="5">DFY28</strain>
    </source>
</reference>
<dbReference type="Proteomes" id="UP001596098">
    <property type="component" value="Unassembled WGS sequence"/>
</dbReference>
<evidence type="ECO:0000259" key="3">
    <source>
        <dbReference type="Pfam" id="PF12849"/>
    </source>
</evidence>
<dbReference type="EMBL" id="JBHSQI010000008">
    <property type="protein sequence ID" value="MFC6154664.1"/>
    <property type="molecule type" value="Genomic_DNA"/>
</dbReference>
<organism evidence="4 5">
    <name type="scientific">Nocardioides yefusunii</name>
    <dbReference type="NCBI Taxonomy" id="2500546"/>
    <lineage>
        <taxon>Bacteria</taxon>
        <taxon>Bacillati</taxon>
        <taxon>Actinomycetota</taxon>
        <taxon>Actinomycetes</taxon>
        <taxon>Propionibacteriales</taxon>
        <taxon>Nocardioidaceae</taxon>
        <taxon>Nocardioides</taxon>
    </lineage>
</organism>
<evidence type="ECO:0000313" key="5">
    <source>
        <dbReference type="Proteomes" id="UP001596098"/>
    </source>
</evidence>
<feature type="domain" description="PBP" evidence="3">
    <location>
        <begin position="35"/>
        <end position="343"/>
    </location>
</feature>
<protein>
    <submittedName>
        <fullName evidence="4">Substrate-binding domain-containing protein</fullName>
    </submittedName>
</protein>
<proteinExistence type="inferred from homology"/>
<dbReference type="Pfam" id="PF12849">
    <property type="entry name" value="PBP_like_2"/>
    <property type="match status" value="1"/>
</dbReference>
<accession>A0ABW1R1D2</accession>
<feature type="compositionally biased region" description="Gly residues" evidence="2">
    <location>
        <begin position="486"/>
        <end position="507"/>
    </location>
</feature>
<dbReference type="InterPro" id="IPR050962">
    <property type="entry name" value="Phosphate-bind_PstS"/>
</dbReference>
<sequence>MKSRRPIGVRLRANALALWRATAVAMSLVLFVHSSPSWATNYALIQGSGSSWAANAVNQWVAGVDAKGLRVVYTANGAAQGRKDYANKSTDFGVTDSPYRGKDPSTGAIDSPLGRSFAYLPIVAGGTSFPYQVRVGGEMIRDLRLSGDTIAKIFTNQITNWNDPAVTRDNNGRQLPSIPIIPVVRADGAGITNQFSTWMVAEHPEAWKECNGGRLAATDYFPLNCGATRGPQKAQSGSDGVMNYVKSAGSNGSIAMEEYSYPLQANFPVAKVLNKSGYYTLPTQYNVAVALTSAQINENPDDPDYLTQKLDRVYVNPDKRTYPLSSYVYAIIPTAENDPRMTTAKRQTVVDFLKHSICEGQSEIGPIGYSPLPVNLVQASFKQVNKLKQADDDVEFDSSIISNVKNCHNPTFVPGQPKKNYLAQIAPMPADCDKVGQGPCAPGVGATNSNPRDGKVPDATPKGGSGGKNGSPTTPGAGSPTAPGAPGIGGAGGTGTDEGTTGTGTGADGAALPGDVPAGDSPDAGVDDLGLGTTQGSTGNGQAAPVVATTLTAGEAATASPQLKGLLVALLLGCVLAPVVVSRTSARGRAGSGGGAR</sequence>
<evidence type="ECO:0000256" key="1">
    <source>
        <dbReference type="ARBA" id="ARBA00008725"/>
    </source>
</evidence>
<feature type="region of interest" description="Disordered" evidence="2">
    <location>
        <begin position="443"/>
        <end position="541"/>
    </location>
</feature>
<keyword evidence="5" id="KW-1185">Reference proteome</keyword>
<feature type="compositionally biased region" description="Low complexity" evidence="2">
    <location>
        <begin position="470"/>
        <end position="485"/>
    </location>
</feature>
<evidence type="ECO:0000313" key="4">
    <source>
        <dbReference type="EMBL" id="MFC6154664.1"/>
    </source>
</evidence>
<gene>
    <name evidence="4" type="ORF">ACFPWU_13430</name>
</gene>
<dbReference type="InterPro" id="IPR024370">
    <property type="entry name" value="PBP_domain"/>
</dbReference>
<dbReference type="Gene3D" id="3.40.190.10">
    <property type="entry name" value="Periplasmic binding protein-like II"/>
    <property type="match status" value="2"/>
</dbReference>
<dbReference type="PANTHER" id="PTHR42996">
    <property type="entry name" value="PHOSPHATE-BINDING PROTEIN PSTS"/>
    <property type="match status" value="1"/>
</dbReference>
<name>A0ABW1R1D2_9ACTN</name>
<feature type="compositionally biased region" description="Polar residues" evidence="2">
    <location>
        <begin position="532"/>
        <end position="541"/>
    </location>
</feature>
<dbReference type="SUPFAM" id="SSF53850">
    <property type="entry name" value="Periplasmic binding protein-like II"/>
    <property type="match status" value="1"/>
</dbReference>
<dbReference type="PANTHER" id="PTHR42996:SF1">
    <property type="entry name" value="PHOSPHATE-BINDING PROTEIN PSTS"/>
    <property type="match status" value="1"/>
</dbReference>
<evidence type="ECO:0000256" key="2">
    <source>
        <dbReference type="SAM" id="MobiDB-lite"/>
    </source>
</evidence>
<comment type="caution">
    <text evidence="4">The sequence shown here is derived from an EMBL/GenBank/DDBJ whole genome shotgun (WGS) entry which is preliminary data.</text>
</comment>
<dbReference type="RefSeq" id="WP_128220928.1">
    <property type="nucleotide sequence ID" value="NZ_CP034929.1"/>
</dbReference>
<comment type="similarity">
    <text evidence="1">Belongs to the PstS family.</text>
</comment>